<protein>
    <submittedName>
        <fullName evidence="2">Uncharacterized protein</fullName>
    </submittedName>
</protein>
<dbReference type="SUPFAM" id="SSF56784">
    <property type="entry name" value="HAD-like"/>
    <property type="match status" value="1"/>
</dbReference>
<reference evidence="2 3" key="1">
    <citation type="submission" date="2012-05" db="EMBL/GenBank/DDBJ databases">
        <title>Recombination and specialization in a pathogen metapopulation.</title>
        <authorList>
            <person name="Gardiner A."/>
            <person name="Kemen E."/>
            <person name="Schultz-Larsen T."/>
            <person name="MacLean D."/>
            <person name="Van Oosterhout C."/>
            <person name="Jones J.D.G."/>
        </authorList>
    </citation>
    <scope>NUCLEOTIDE SEQUENCE [LARGE SCALE GENOMIC DNA]</scope>
    <source>
        <strain evidence="2 3">Ac Nc2</strain>
    </source>
</reference>
<dbReference type="EMBL" id="CAIX01000060">
    <property type="protein sequence ID" value="CCI44009.1"/>
    <property type="molecule type" value="Genomic_DNA"/>
</dbReference>
<evidence type="ECO:0000256" key="1">
    <source>
        <dbReference type="SAM" id="SignalP"/>
    </source>
</evidence>
<organism evidence="2 3">
    <name type="scientific">Albugo candida</name>
    <dbReference type="NCBI Taxonomy" id="65357"/>
    <lineage>
        <taxon>Eukaryota</taxon>
        <taxon>Sar</taxon>
        <taxon>Stramenopiles</taxon>
        <taxon>Oomycota</taxon>
        <taxon>Peronosporomycetes</taxon>
        <taxon>Albuginales</taxon>
        <taxon>Albuginaceae</taxon>
        <taxon>Albugo</taxon>
    </lineage>
</organism>
<keyword evidence="1" id="KW-0732">Signal</keyword>
<proteinExistence type="predicted"/>
<keyword evidence="3" id="KW-1185">Reference proteome</keyword>
<name>A0A024GBH6_9STRA</name>
<accession>A0A024GBH6</accession>
<dbReference type="InterPro" id="IPR036412">
    <property type="entry name" value="HAD-like_sf"/>
</dbReference>
<evidence type="ECO:0000313" key="2">
    <source>
        <dbReference type="EMBL" id="CCI44009.1"/>
    </source>
</evidence>
<feature type="chain" id="PRO_5001529573" evidence="1">
    <location>
        <begin position="18"/>
        <end position="316"/>
    </location>
</feature>
<dbReference type="InParanoid" id="A0A024GBH6"/>
<comment type="caution">
    <text evidence="2">The sequence shown here is derived from an EMBL/GenBank/DDBJ whole genome shotgun (WGS) entry which is preliminary data.</text>
</comment>
<gene>
    <name evidence="2" type="ORF">BN9_047930</name>
</gene>
<feature type="signal peptide" evidence="1">
    <location>
        <begin position="1"/>
        <end position="17"/>
    </location>
</feature>
<evidence type="ECO:0000313" key="3">
    <source>
        <dbReference type="Proteomes" id="UP000053237"/>
    </source>
</evidence>
<dbReference type="AlphaFoldDB" id="A0A024GBH6"/>
<sequence>MAIKCLLFALLPLLCSGNDPEKTFDQLIKDTGSESFFEKVFNTITTKNGNTYSAYFDLDSTLISSSMSIPILVAQIRRGLYHFGSEGAAAVFKFTKVVNQDCITDFHEYKIDDEDNKVTIYFDTIVKEILKIFQKHELKHGKWDEKNPQQKTFKIEDPNLKVLVAFWSDLAYRKMVNQKKCAYLLKTIKQRVLLNMPQHHIDEFIDEANDVEEKDKFKKYTYVVSEGSVTIQLRRRRPDAYAEQLALIRKFKELHVVPYIITGNHEMNLLAAIRIHKIDVNPENLICSRPTPDPNNGKILTPILICCFASSVVNSI</sequence>
<dbReference type="Proteomes" id="UP000053237">
    <property type="component" value="Unassembled WGS sequence"/>
</dbReference>